<proteinExistence type="predicted"/>
<evidence type="ECO:0000313" key="2">
    <source>
        <dbReference type="Proteomes" id="UP000326678"/>
    </source>
</evidence>
<keyword evidence="2" id="KW-1185">Reference proteome</keyword>
<dbReference type="KEGG" id="nsh:GXM_08519"/>
<name>A0A5P8WDZ4_9NOSO</name>
<sequence>MPTQTPISPQIGLKSPVRFLNNPLLYKSILWGCGVWFYCSIRPHTALKKSLLWG</sequence>
<evidence type="ECO:0000313" key="1">
    <source>
        <dbReference type="EMBL" id="QFS51025.1"/>
    </source>
</evidence>
<gene>
    <name evidence="1" type="ORF">GXM_08519</name>
</gene>
<dbReference type="AlphaFoldDB" id="A0A5P8WDZ4"/>
<organism evidence="1 2">
    <name type="scientific">Nostoc sphaeroides CCNUC1</name>
    <dbReference type="NCBI Taxonomy" id="2653204"/>
    <lineage>
        <taxon>Bacteria</taxon>
        <taxon>Bacillati</taxon>
        <taxon>Cyanobacteriota</taxon>
        <taxon>Cyanophyceae</taxon>
        <taxon>Nostocales</taxon>
        <taxon>Nostocaceae</taxon>
        <taxon>Nostoc</taxon>
    </lineage>
</organism>
<reference evidence="1 2" key="1">
    <citation type="submission" date="2019-10" db="EMBL/GenBank/DDBJ databases">
        <title>Genomic and transcriptomic insights into the perfect genentic adaptation of a filamentous nitrogen-fixing cyanobacterium to rice fields.</title>
        <authorList>
            <person name="Chen Z."/>
        </authorList>
    </citation>
    <scope>NUCLEOTIDE SEQUENCE [LARGE SCALE GENOMIC DNA]</scope>
    <source>
        <strain evidence="1">CCNUC1</strain>
    </source>
</reference>
<dbReference type="EMBL" id="CP045227">
    <property type="protein sequence ID" value="QFS51025.1"/>
    <property type="molecule type" value="Genomic_DNA"/>
</dbReference>
<accession>A0A5P8WDZ4</accession>
<dbReference type="Proteomes" id="UP000326678">
    <property type="component" value="Chromosome Gxm2"/>
</dbReference>
<protein>
    <submittedName>
        <fullName evidence="1">Uncharacterized protein</fullName>
    </submittedName>
</protein>